<accession>A0A7G9GQA1</accession>
<keyword evidence="2" id="KW-0238">DNA-binding</keyword>
<dbReference type="Gene3D" id="3.40.50.10490">
    <property type="entry name" value="Glucose-6-phosphate isomerase like protein, domain 1"/>
    <property type="match status" value="1"/>
</dbReference>
<evidence type="ECO:0000313" key="7">
    <source>
        <dbReference type="Proteomes" id="UP000515856"/>
    </source>
</evidence>
<gene>
    <name evidence="6" type="ORF">H9Q80_03230</name>
</gene>
<dbReference type="PROSITE" id="PS51071">
    <property type="entry name" value="HTH_RPIR"/>
    <property type="match status" value="1"/>
</dbReference>
<evidence type="ECO:0000256" key="1">
    <source>
        <dbReference type="ARBA" id="ARBA00023015"/>
    </source>
</evidence>
<keyword evidence="1" id="KW-0805">Transcription regulation</keyword>
<reference evidence="6 7" key="1">
    <citation type="submission" date="2020-08" db="EMBL/GenBank/DDBJ databases">
        <authorList>
            <person name="Liu C."/>
            <person name="Sun Q."/>
        </authorList>
    </citation>
    <scope>NUCLEOTIDE SEQUENCE [LARGE SCALE GENOMIC DNA]</scope>
    <source>
        <strain evidence="6 7">NSJ-61</strain>
    </source>
</reference>
<dbReference type="InterPro" id="IPR047640">
    <property type="entry name" value="RpiR-like"/>
</dbReference>
<dbReference type="GO" id="GO:0003700">
    <property type="term" value="F:DNA-binding transcription factor activity"/>
    <property type="evidence" value="ECO:0007669"/>
    <property type="project" value="InterPro"/>
</dbReference>
<dbReference type="InterPro" id="IPR001347">
    <property type="entry name" value="SIS_dom"/>
</dbReference>
<dbReference type="PANTHER" id="PTHR30514:SF9">
    <property type="entry name" value="TRANSCRIPTIONAL REGULATOR"/>
    <property type="match status" value="1"/>
</dbReference>
<evidence type="ECO:0000259" key="5">
    <source>
        <dbReference type="PROSITE" id="PS51464"/>
    </source>
</evidence>
<dbReference type="InterPro" id="IPR000281">
    <property type="entry name" value="HTH_RpiR"/>
</dbReference>
<dbReference type="EMBL" id="CP060636">
    <property type="protein sequence ID" value="QNM12983.1"/>
    <property type="molecule type" value="Genomic_DNA"/>
</dbReference>
<dbReference type="RefSeq" id="WP_117455221.1">
    <property type="nucleotide sequence ID" value="NZ_CP060636.1"/>
</dbReference>
<dbReference type="InterPro" id="IPR036388">
    <property type="entry name" value="WH-like_DNA-bd_sf"/>
</dbReference>
<evidence type="ECO:0000256" key="3">
    <source>
        <dbReference type="ARBA" id="ARBA00023163"/>
    </source>
</evidence>
<dbReference type="CDD" id="cd05013">
    <property type="entry name" value="SIS_RpiR"/>
    <property type="match status" value="1"/>
</dbReference>
<name>A0A7G9GQA1_9FIRM</name>
<dbReference type="PROSITE" id="PS51464">
    <property type="entry name" value="SIS"/>
    <property type="match status" value="1"/>
</dbReference>
<dbReference type="SUPFAM" id="SSF46689">
    <property type="entry name" value="Homeodomain-like"/>
    <property type="match status" value="1"/>
</dbReference>
<keyword evidence="3" id="KW-0804">Transcription</keyword>
<evidence type="ECO:0000313" key="6">
    <source>
        <dbReference type="EMBL" id="QNM12983.1"/>
    </source>
</evidence>
<organism evidence="6 7">
    <name type="scientific">[Eubacterium] hominis</name>
    <dbReference type="NCBI Taxonomy" id="2764325"/>
    <lineage>
        <taxon>Bacteria</taxon>
        <taxon>Bacillati</taxon>
        <taxon>Bacillota</taxon>
        <taxon>Erysipelotrichia</taxon>
        <taxon>Erysipelotrichales</taxon>
        <taxon>Erysipelotrichaceae</taxon>
        <taxon>Amedibacillus</taxon>
    </lineage>
</organism>
<dbReference type="InterPro" id="IPR035472">
    <property type="entry name" value="RpiR-like_SIS"/>
</dbReference>
<dbReference type="KEGG" id="ehn:H9Q80_03230"/>
<protein>
    <submittedName>
        <fullName evidence="6">MurR/RpiR family transcriptional regulator</fullName>
    </submittedName>
</protein>
<evidence type="ECO:0000259" key="4">
    <source>
        <dbReference type="PROSITE" id="PS51071"/>
    </source>
</evidence>
<dbReference type="InterPro" id="IPR009057">
    <property type="entry name" value="Homeodomain-like_sf"/>
</dbReference>
<sequence length="270" mass="29813">MNCYNTIESLYPTLTKTEKIIADYILKEKSKVMYLSLSELANAICVGDASIVRFCRKIGYDGFQNLKLSIAQHGDVDETSGETYVEKIQMNFQRVVSSTKDMLSIQELNKAIHVIKEANRIVAFGVGSSAEAAKELEIRFLRIGVLIKTVSDPHFQNMTASILNKDDVVIAFSLSGRTKDIVDSVSFAKQAGAKIISITNFPLSPLAAISDYVLLTAKKESYIEGGSLVAKISQLYVTDLLCTGYSLLDIEKTKEMKTRTASSILHKSME</sequence>
<dbReference type="GO" id="GO:0097367">
    <property type="term" value="F:carbohydrate derivative binding"/>
    <property type="evidence" value="ECO:0007669"/>
    <property type="project" value="InterPro"/>
</dbReference>
<dbReference type="InterPro" id="IPR046348">
    <property type="entry name" value="SIS_dom_sf"/>
</dbReference>
<dbReference type="Pfam" id="PF01418">
    <property type="entry name" value="HTH_6"/>
    <property type="match status" value="1"/>
</dbReference>
<dbReference type="GO" id="GO:0003677">
    <property type="term" value="F:DNA binding"/>
    <property type="evidence" value="ECO:0007669"/>
    <property type="project" value="UniProtKB-KW"/>
</dbReference>
<evidence type="ECO:0000256" key="2">
    <source>
        <dbReference type="ARBA" id="ARBA00023125"/>
    </source>
</evidence>
<dbReference type="Proteomes" id="UP000515856">
    <property type="component" value="Chromosome"/>
</dbReference>
<dbReference type="Gene3D" id="1.10.10.10">
    <property type="entry name" value="Winged helix-like DNA-binding domain superfamily/Winged helix DNA-binding domain"/>
    <property type="match status" value="1"/>
</dbReference>
<keyword evidence="7" id="KW-1185">Reference proteome</keyword>
<feature type="domain" description="SIS" evidence="5">
    <location>
        <begin position="111"/>
        <end position="251"/>
    </location>
</feature>
<dbReference type="AlphaFoldDB" id="A0A7G9GQA1"/>
<dbReference type="PANTHER" id="PTHR30514">
    <property type="entry name" value="GLUCOKINASE"/>
    <property type="match status" value="1"/>
</dbReference>
<feature type="domain" description="HTH rpiR-type" evidence="4">
    <location>
        <begin position="1"/>
        <end position="77"/>
    </location>
</feature>
<proteinExistence type="predicted"/>
<dbReference type="GO" id="GO:1901135">
    <property type="term" value="P:carbohydrate derivative metabolic process"/>
    <property type="evidence" value="ECO:0007669"/>
    <property type="project" value="InterPro"/>
</dbReference>
<dbReference type="Pfam" id="PF01380">
    <property type="entry name" value="SIS"/>
    <property type="match status" value="1"/>
</dbReference>
<dbReference type="SUPFAM" id="SSF53697">
    <property type="entry name" value="SIS domain"/>
    <property type="match status" value="1"/>
</dbReference>